<evidence type="ECO:0000313" key="2">
    <source>
        <dbReference type="Proteomes" id="UP000646244"/>
    </source>
</evidence>
<dbReference type="InterPro" id="IPR015947">
    <property type="entry name" value="PUA-like_sf"/>
</dbReference>
<evidence type="ECO:0000313" key="1">
    <source>
        <dbReference type="EMBL" id="GHC52313.1"/>
    </source>
</evidence>
<dbReference type="AlphaFoldDB" id="A0A918TN84"/>
<dbReference type="EMBL" id="BMVB01000008">
    <property type="protein sequence ID" value="GHC52313.1"/>
    <property type="molecule type" value="Genomic_DNA"/>
</dbReference>
<dbReference type="Proteomes" id="UP000646244">
    <property type="component" value="Unassembled WGS sequence"/>
</dbReference>
<accession>A0A918TN84</accession>
<evidence type="ECO:0008006" key="3">
    <source>
        <dbReference type="Google" id="ProtNLM"/>
    </source>
</evidence>
<organism evidence="1 2">
    <name type="scientific">Streptomyces cinnamoneus</name>
    <name type="common">Streptoverticillium cinnamoneum</name>
    <dbReference type="NCBI Taxonomy" id="53446"/>
    <lineage>
        <taxon>Bacteria</taxon>
        <taxon>Bacillati</taxon>
        <taxon>Actinomycetota</taxon>
        <taxon>Actinomycetes</taxon>
        <taxon>Kitasatosporales</taxon>
        <taxon>Streptomycetaceae</taxon>
        <taxon>Streptomyces</taxon>
        <taxon>Streptomyces cinnamoneus group</taxon>
    </lineage>
</organism>
<comment type="caution">
    <text evidence="1">The sequence shown here is derived from an EMBL/GenBank/DDBJ whole genome shotgun (WGS) entry which is preliminary data.</text>
</comment>
<name>A0A918TN84_STRCJ</name>
<reference evidence="1" key="2">
    <citation type="submission" date="2020-09" db="EMBL/GenBank/DDBJ databases">
        <authorList>
            <person name="Sun Q."/>
            <person name="Ohkuma M."/>
        </authorList>
    </citation>
    <scope>NUCLEOTIDE SEQUENCE</scope>
    <source>
        <strain evidence="1">JCM 4633</strain>
    </source>
</reference>
<dbReference type="SUPFAM" id="SSF88697">
    <property type="entry name" value="PUA domain-like"/>
    <property type="match status" value="1"/>
</dbReference>
<protein>
    <recommendedName>
        <fullName evidence="3">ASCH domain-containing protein</fullName>
    </recommendedName>
</protein>
<proteinExistence type="predicted"/>
<gene>
    <name evidence="1" type="ORF">GCM10010507_30530</name>
</gene>
<dbReference type="RefSeq" id="WP_190110309.1">
    <property type="nucleotide sequence ID" value="NZ_BMVB01000008.1"/>
</dbReference>
<reference evidence="1" key="1">
    <citation type="journal article" date="2014" name="Int. J. Syst. Evol. Microbiol.">
        <title>Complete genome sequence of Corynebacterium casei LMG S-19264T (=DSM 44701T), isolated from a smear-ripened cheese.</title>
        <authorList>
            <consortium name="US DOE Joint Genome Institute (JGI-PGF)"/>
            <person name="Walter F."/>
            <person name="Albersmeier A."/>
            <person name="Kalinowski J."/>
            <person name="Ruckert C."/>
        </authorList>
    </citation>
    <scope>NUCLEOTIDE SEQUENCE</scope>
    <source>
        <strain evidence="1">JCM 4633</strain>
    </source>
</reference>
<sequence length="140" mass="15700">MNTSVVRALTVSQPWASAIAYGTQRVINHPEPTDYRGPLLVHAGHRTDFHAWRTPLTRPFLRRPQPTGAVLAVAWLEDCHPGDGYCTLWSLRDMWHWRLSTVTCLASPVPWHNDSPGPWAPPALLRANPRIVEALEAARA</sequence>
<dbReference type="Gene3D" id="2.30.130.30">
    <property type="entry name" value="Hypothetical protein"/>
    <property type="match status" value="1"/>
</dbReference>